<gene>
    <name evidence="2" type="ordered locus">RrIowa_1260</name>
</gene>
<dbReference type="RefSeq" id="WP_012262551.1">
    <property type="nucleotide sequence ID" value="NC_010263.3"/>
</dbReference>
<evidence type="ECO:0000313" key="3">
    <source>
        <dbReference type="Proteomes" id="UP000000796"/>
    </source>
</evidence>
<protein>
    <recommendedName>
        <fullName evidence="1">Alpha-(1,3)-fucosyltransferase FucT N-terminal domain-containing protein</fullName>
    </recommendedName>
</protein>
<evidence type="ECO:0000313" key="2">
    <source>
        <dbReference type="EMBL" id="ABY73015.1"/>
    </source>
</evidence>
<organism evidence="2 3">
    <name type="scientific">Rickettsia rickettsii (strain Iowa)</name>
    <dbReference type="NCBI Taxonomy" id="452659"/>
    <lineage>
        <taxon>Bacteria</taxon>
        <taxon>Pseudomonadati</taxon>
        <taxon>Pseudomonadota</taxon>
        <taxon>Alphaproteobacteria</taxon>
        <taxon>Rickettsiales</taxon>
        <taxon>Rickettsiaceae</taxon>
        <taxon>Rickettsieae</taxon>
        <taxon>Rickettsia</taxon>
        <taxon>spotted fever group</taxon>
    </lineage>
</organism>
<dbReference type="Gene3D" id="3.40.50.11650">
    <property type="entry name" value="Glycosyl transferase family 10, N-terminal domain"/>
    <property type="match status" value="1"/>
</dbReference>
<dbReference type="InterPro" id="IPR042574">
    <property type="entry name" value="FucT_N_sf"/>
</dbReference>
<reference evidence="2 3" key="2">
    <citation type="journal article" date="2015" name="Infect. Immun.">
        <title>Comparative genome sequencing of Rickettsia rickettsii strains that differ in virulence.</title>
        <authorList>
            <person name="Clark T.R."/>
            <person name="Noriea N.F."/>
            <person name="Bublitz D.C."/>
            <person name="Ellison D.W."/>
            <person name="Martens C."/>
            <person name="Lutter E.I."/>
            <person name="Hackstadt T."/>
        </authorList>
    </citation>
    <scope>NUCLEOTIDE SEQUENCE [LARGE SCALE GENOMIC DNA]</scope>
    <source>
        <strain evidence="2 3">Iowa</strain>
    </source>
</reference>
<dbReference type="Pfam" id="PF18025">
    <property type="entry name" value="FucT_N"/>
    <property type="match status" value="1"/>
</dbReference>
<dbReference type="EMBL" id="CP000766">
    <property type="protein sequence ID" value="ABY73015.1"/>
    <property type="molecule type" value="Genomic_DNA"/>
</dbReference>
<reference evidence="2 3" key="1">
    <citation type="journal article" date="2008" name="Infect. Immun.">
        <title>Genomic comparison of virulent Rickettsia rickettsii Sheila Smith and avirulent Rickettsia rickettsii Iowa.</title>
        <authorList>
            <person name="Ellison D.W."/>
            <person name="Clark T.R."/>
            <person name="Sturdevant D.E."/>
            <person name="Virtaneva K."/>
            <person name="Porcella S.F."/>
            <person name="Hackstadt T."/>
        </authorList>
    </citation>
    <scope>NUCLEOTIDE SEQUENCE [LARGE SCALE GENOMIC DNA]</scope>
    <source>
        <strain evidence="2 3">Iowa</strain>
    </source>
</reference>
<evidence type="ECO:0000259" key="1">
    <source>
        <dbReference type="Pfam" id="PF18025"/>
    </source>
</evidence>
<dbReference type="AlphaFoldDB" id="B0BUV5"/>
<dbReference type="HOGENOM" id="CLU_2828462_0_0_5"/>
<feature type="domain" description="Alpha-(1,3)-fucosyltransferase FucT N-terminal" evidence="1">
    <location>
        <begin position="17"/>
        <end position="59"/>
    </location>
</feature>
<dbReference type="InterPro" id="IPR041058">
    <property type="entry name" value="FucT_N"/>
</dbReference>
<keyword evidence="3" id="KW-1185">Reference proteome</keyword>
<proteinExistence type="predicted"/>
<dbReference type="KEGG" id="rrj:RrIowa_1260"/>
<dbReference type="Proteomes" id="UP000000796">
    <property type="component" value="Chromosome"/>
</dbReference>
<sequence>MTLLLIVFLLKELLVIKIVIKIFFTGESVRPKLENYYISIGFDYIDHPNYIRIPLYYMYCTNDIST</sequence>
<name>B0BUV5_RICRO</name>
<accession>B0BUV5</accession>